<protein>
    <submittedName>
        <fullName evidence="3">Uncharacterized protein</fullName>
    </submittedName>
</protein>
<dbReference type="PATRIC" id="fig|1292037.4.peg.3676"/>
<dbReference type="Proteomes" id="UP000014139">
    <property type="component" value="Unassembled WGS sequence"/>
</dbReference>
<evidence type="ECO:0000256" key="1">
    <source>
        <dbReference type="SAM" id="Coils"/>
    </source>
</evidence>
<name>R1HTN1_9PSEU</name>
<keyword evidence="4" id="KW-1185">Reference proteome</keyword>
<evidence type="ECO:0000256" key="2">
    <source>
        <dbReference type="SAM" id="MobiDB-lite"/>
    </source>
</evidence>
<evidence type="ECO:0000313" key="3">
    <source>
        <dbReference type="EMBL" id="EOD66895.1"/>
    </source>
</evidence>
<feature type="coiled-coil region" evidence="1">
    <location>
        <begin position="79"/>
        <end position="113"/>
    </location>
</feature>
<dbReference type="EMBL" id="AOUO01000254">
    <property type="protein sequence ID" value="EOD66895.1"/>
    <property type="molecule type" value="Genomic_DNA"/>
</dbReference>
<feature type="region of interest" description="Disordered" evidence="2">
    <location>
        <begin position="1"/>
        <end position="29"/>
    </location>
</feature>
<evidence type="ECO:0000313" key="4">
    <source>
        <dbReference type="Proteomes" id="UP000014139"/>
    </source>
</evidence>
<feature type="compositionally biased region" description="Basic and acidic residues" evidence="2">
    <location>
        <begin position="1"/>
        <end position="12"/>
    </location>
</feature>
<gene>
    <name evidence="3" type="ORF">H480_19268</name>
</gene>
<comment type="caution">
    <text evidence="3">The sequence shown here is derived from an EMBL/GenBank/DDBJ whole genome shotgun (WGS) entry which is preliminary data.</text>
</comment>
<keyword evidence="1" id="KW-0175">Coiled coil</keyword>
<accession>R1HTN1</accession>
<dbReference type="RefSeq" id="WP_003087117.1">
    <property type="nucleotide sequence ID" value="NZ_AOUO01000254.1"/>
</dbReference>
<feature type="compositionally biased region" description="Polar residues" evidence="2">
    <location>
        <begin position="16"/>
        <end position="25"/>
    </location>
</feature>
<organism evidence="3 4">
    <name type="scientific">Amycolatopsis vancoresmycina DSM 44592</name>
    <dbReference type="NCBI Taxonomy" id="1292037"/>
    <lineage>
        <taxon>Bacteria</taxon>
        <taxon>Bacillati</taxon>
        <taxon>Actinomycetota</taxon>
        <taxon>Actinomycetes</taxon>
        <taxon>Pseudonocardiales</taxon>
        <taxon>Pseudonocardiaceae</taxon>
        <taxon>Amycolatopsis</taxon>
    </lineage>
</organism>
<proteinExistence type="predicted"/>
<dbReference type="AlphaFoldDB" id="R1HTN1"/>
<dbReference type="OrthoDB" id="3624790at2"/>
<dbReference type="eggNOG" id="ENOG5032CRP">
    <property type="taxonomic scope" value="Bacteria"/>
</dbReference>
<reference evidence="3 4" key="1">
    <citation type="submission" date="2013-02" db="EMBL/GenBank/DDBJ databases">
        <title>Draft genome sequence of Amycolatopsis vancoresmycina strain DSM 44592T.</title>
        <authorList>
            <person name="Kumar S."/>
            <person name="Kaur N."/>
            <person name="Kaur C."/>
            <person name="Raghava G.P.S."/>
            <person name="Mayilraj S."/>
        </authorList>
    </citation>
    <scope>NUCLEOTIDE SEQUENCE [LARGE SCALE GENOMIC DNA]</scope>
    <source>
        <strain evidence="3 4">DSM 44592</strain>
    </source>
</reference>
<sequence>MPRKPGRPEKRPCAGRSTSTGQPCKNSAIRGGTVCTVHGGRAPQVAAKAAVRAELENWGLGDTNVDPGEVLLKLVSQSAARAERYARLLEEAYDAAERLKTAHEAELLLVEDEPDGWDDEERPERAATQAARADLRRIFSVGGVAALVGHTYDSSKDGGIYATGEQIRGLADLEAKERDRCANFAAKAVAAGLATRQVELAERQGALVAQLVLAVFDELGLTDEQREAAPDVLERHLRLVAS</sequence>